<dbReference type="PANTHER" id="PTHR15651:SF7">
    <property type="entry name" value="ARMADILLO REPEAT-CONTAINING PROTEIN 8"/>
    <property type="match status" value="1"/>
</dbReference>
<dbReference type="InterPro" id="IPR011989">
    <property type="entry name" value="ARM-like"/>
</dbReference>
<reference evidence="7 8" key="1">
    <citation type="journal article" date="2018" name="Sci. Rep.">
        <title>Genomic signatures of local adaptation to the degree of environmental predictability in rotifers.</title>
        <authorList>
            <person name="Franch-Gras L."/>
            <person name="Hahn C."/>
            <person name="Garcia-Roger E.M."/>
            <person name="Carmona M.J."/>
            <person name="Serra M."/>
            <person name="Gomez A."/>
        </authorList>
    </citation>
    <scope>NUCLEOTIDE SEQUENCE [LARGE SCALE GENOMIC DNA]</scope>
    <source>
        <strain evidence="7">HYR1</strain>
    </source>
</reference>
<comment type="caution">
    <text evidence="7">The sequence shown here is derived from an EMBL/GenBank/DDBJ whole genome shotgun (WGS) entry which is preliminary data.</text>
</comment>
<dbReference type="InterPro" id="IPR016024">
    <property type="entry name" value="ARM-type_fold"/>
</dbReference>
<organism evidence="7 8">
    <name type="scientific">Brachionus plicatilis</name>
    <name type="common">Marine rotifer</name>
    <name type="synonym">Brachionus muelleri</name>
    <dbReference type="NCBI Taxonomy" id="10195"/>
    <lineage>
        <taxon>Eukaryota</taxon>
        <taxon>Metazoa</taxon>
        <taxon>Spiralia</taxon>
        <taxon>Gnathifera</taxon>
        <taxon>Rotifera</taxon>
        <taxon>Eurotatoria</taxon>
        <taxon>Monogononta</taxon>
        <taxon>Pseudotrocha</taxon>
        <taxon>Ploima</taxon>
        <taxon>Brachionidae</taxon>
        <taxon>Brachionus</taxon>
    </lineage>
</organism>
<dbReference type="Proteomes" id="UP000276133">
    <property type="component" value="Unassembled WGS sequence"/>
</dbReference>
<dbReference type="GO" id="GO:0005634">
    <property type="term" value="C:nucleus"/>
    <property type="evidence" value="ECO:0007669"/>
    <property type="project" value="UniProtKB-SubCell"/>
</dbReference>
<keyword evidence="5" id="KW-0677">Repeat</keyword>
<dbReference type="SMART" id="SM00185">
    <property type="entry name" value="ARM"/>
    <property type="match status" value="4"/>
</dbReference>
<keyword evidence="8" id="KW-1185">Reference proteome</keyword>
<sequence length="912" mass="104479">MDEEETMTKAPTDMATDKSIEPVIKSLHCKETHILGDTIAKIKNLIIGNNKYKSIYLRDELINRLTELVNDLYINYLLVLTSGDQNQPSEILLDEKFFDLINQILIIFGSFSLGNVDHLHKLIQKYKIHLILFNIIDLNAIYLRQTEDKVPNCKIVETSIRTLSNLYSSAQIKAELIYQMDCVLYRTDSRDDLPANLKSLIDLYQLNHSIKHYILNIITISAFNLMISSSIKSHSEEQNEANGRHRSYLIKSNFIFLFAGLLISIQSKIQLNCLKFYAYMSFECLESVKTILNTSYYDCGLLDLISSFLSRENNIELQLYSAKCLTNICRSSLISKLDDMDLDSAEFKLVNFNSKLIKFKVLPTLIRLCSAYSSCLKNSNTSKFDHMSIGSSNTTVQNKKFLNIFFLIEILSTLSYLVELSSYLQQTASCLEQIIHLIVSDVLVGYNNLSSGLKNAKLNNKNKSVYNLNKTSCTSLFSLFYLYYNQFSSQSIYYLLNEHQYKVYMGKKYNFIEEFLVYKRLISVGFQTLACLASNSEESRRVVSDSPDLLSRLIESIEINEESFDSDDDFSSLTDYKDGLIGDGAKVDEFKSDATLLRISSLCLLHSLSRSVHQLRTKFLDSKLWNCIIDLIHRLKAKNSECELIKSDDQMEIQTEREDDFSLNEKNLISILIAILANLLIEFSPCKETLLGDDVIKILIEFVNYKNKSIRINSIWALMNLAYHADQKIKQQILAEMTFDRLFQLLTENDEILVLKTLGLIRNLICNRPHIDHLMCFYGTRIIQAVIMVLEADFSDKMIKEQALCILANIADGTNTSKEFIMGNEDLLRKINSFMTDNFTEIQVAAVYCVSNLVNINDEGALERQNKLKEIGAHRILQKLLHSNDPILFEKVKSALQQFSTNVPSNNMSSLF</sequence>
<keyword evidence="4" id="KW-0963">Cytoplasm</keyword>
<dbReference type="SUPFAM" id="SSF48371">
    <property type="entry name" value="ARM repeat"/>
    <property type="match status" value="2"/>
</dbReference>
<evidence type="ECO:0000313" key="8">
    <source>
        <dbReference type="Proteomes" id="UP000276133"/>
    </source>
</evidence>
<comment type="subcellular location">
    <subcellularLocation>
        <location evidence="2">Cytoplasm</location>
    </subcellularLocation>
    <subcellularLocation>
        <location evidence="1">Nucleus</location>
    </subcellularLocation>
</comment>
<dbReference type="InterPro" id="IPR000225">
    <property type="entry name" value="Armadillo"/>
</dbReference>
<gene>
    <name evidence="7" type="ORF">BpHYR1_021815</name>
</gene>
<evidence type="ECO:0000256" key="4">
    <source>
        <dbReference type="ARBA" id="ARBA00022490"/>
    </source>
</evidence>
<dbReference type="GO" id="GO:0034657">
    <property type="term" value="C:GID complex"/>
    <property type="evidence" value="ECO:0007669"/>
    <property type="project" value="TreeGrafter"/>
</dbReference>
<dbReference type="InterPro" id="IPR038739">
    <property type="entry name" value="ARMC8/Vid28"/>
</dbReference>
<dbReference type="GO" id="GO:0005737">
    <property type="term" value="C:cytoplasm"/>
    <property type="evidence" value="ECO:0007669"/>
    <property type="project" value="UniProtKB-SubCell"/>
</dbReference>
<dbReference type="STRING" id="10195.A0A3M7T3U8"/>
<evidence type="ECO:0000256" key="5">
    <source>
        <dbReference type="ARBA" id="ARBA00022737"/>
    </source>
</evidence>
<evidence type="ECO:0000313" key="7">
    <source>
        <dbReference type="EMBL" id="RNA42716.1"/>
    </source>
</evidence>
<proteinExistence type="predicted"/>
<evidence type="ECO:0000256" key="6">
    <source>
        <dbReference type="ARBA" id="ARBA00023242"/>
    </source>
</evidence>
<dbReference type="Gene3D" id="1.25.10.10">
    <property type="entry name" value="Leucine-rich Repeat Variant"/>
    <property type="match status" value="2"/>
</dbReference>
<dbReference type="OrthoDB" id="5559898at2759"/>
<dbReference type="PANTHER" id="PTHR15651">
    <property type="entry name" value="ARMADILLO REPEAT-CONTAINING PROTEIN 8"/>
    <property type="match status" value="1"/>
</dbReference>
<protein>
    <recommendedName>
        <fullName evidence="3">Armadillo repeat-containing protein 8</fullName>
    </recommendedName>
</protein>
<keyword evidence="6" id="KW-0539">Nucleus</keyword>
<name>A0A3M7T3U8_BRAPC</name>
<evidence type="ECO:0000256" key="1">
    <source>
        <dbReference type="ARBA" id="ARBA00004123"/>
    </source>
</evidence>
<dbReference type="GO" id="GO:0043161">
    <property type="term" value="P:proteasome-mediated ubiquitin-dependent protein catabolic process"/>
    <property type="evidence" value="ECO:0007669"/>
    <property type="project" value="TreeGrafter"/>
</dbReference>
<dbReference type="EMBL" id="REGN01000323">
    <property type="protein sequence ID" value="RNA42716.1"/>
    <property type="molecule type" value="Genomic_DNA"/>
</dbReference>
<evidence type="ECO:0000256" key="3">
    <source>
        <dbReference type="ARBA" id="ARBA00013746"/>
    </source>
</evidence>
<dbReference type="AlphaFoldDB" id="A0A3M7T3U8"/>
<accession>A0A3M7T3U8</accession>
<evidence type="ECO:0000256" key="2">
    <source>
        <dbReference type="ARBA" id="ARBA00004496"/>
    </source>
</evidence>